<dbReference type="GO" id="GO:0005730">
    <property type="term" value="C:nucleolus"/>
    <property type="evidence" value="ECO:0007669"/>
    <property type="project" value="TreeGrafter"/>
</dbReference>
<dbReference type="AlphaFoldDB" id="A0A093UNP8"/>
<protein>
    <submittedName>
        <fullName evidence="2">Poly(A) RNA polymerase gld-4</fullName>
    </submittedName>
</protein>
<dbReference type="GO" id="GO:0043634">
    <property type="term" value="P:polyadenylation-dependent ncRNA catabolic process"/>
    <property type="evidence" value="ECO:0007669"/>
    <property type="project" value="TreeGrafter"/>
</dbReference>
<dbReference type="SUPFAM" id="SSF81631">
    <property type="entry name" value="PAP/OAS1 substrate-binding domain"/>
    <property type="match status" value="1"/>
</dbReference>
<dbReference type="eggNOG" id="KOG1906">
    <property type="taxonomic scope" value="Eukaryota"/>
</dbReference>
<dbReference type="GO" id="GO:1990817">
    <property type="term" value="F:poly(A) RNA polymerase activity"/>
    <property type="evidence" value="ECO:0007669"/>
    <property type="project" value="InterPro"/>
</dbReference>
<dbReference type="GO" id="GO:0031123">
    <property type="term" value="P:RNA 3'-end processing"/>
    <property type="evidence" value="ECO:0007669"/>
    <property type="project" value="TreeGrafter"/>
</dbReference>
<feature type="region of interest" description="Disordered" evidence="1">
    <location>
        <begin position="45"/>
        <end position="94"/>
    </location>
</feature>
<dbReference type="GO" id="GO:0003729">
    <property type="term" value="F:mRNA binding"/>
    <property type="evidence" value="ECO:0007669"/>
    <property type="project" value="TreeGrafter"/>
</dbReference>
<proteinExistence type="predicted"/>
<feature type="compositionally biased region" description="Basic and acidic residues" evidence="1">
    <location>
        <begin position="45"/>
        <end position="59"/>
    </location>
</feature>
<feature type="region of interest" description="Disordered" evidence="1">
    <location>
        <begin position="1"/>
        <end position="30"/>
    </location>
</feature>
<dbReference type="InterPro" id="IPR045862">
    <property type="entry name" value="Trf4-like"/>
</dbReference>
<dbReference type="EMBL" id="JPOX01000052">
    <property type="protein sequence ID" value="KFX41907.1"/>
    <property type="molecule type" value="Genomic_DNA"/>
</dbReference>
<name>A0A093UNP8_TALMA</name>
<organism evidence="2">
    <name type="scientific">Talaromyces marneffei PM1</name>
    <dbReference type="NCBI Taxonomy" id="1077442"/>
    <lineage>
        <taxon>Eukaryota</taxon>
        <taxon>Fungi</taxon>
        <taxon>Dikarya</taxon>
        <taxon>Ascomycota</taxon>
        <taxon>Pezizomycotina</taxon>
        <taxon>Eurotiomycetes</taxon>
        <taxon>Eurotiomycetidae</taxon>
        <taxon>Eurotiales</taxon>
        <taxon>Trichocomaceae</taxon>
        <taxon>Talaromyces</taxon>
        <taxon>Talaromyces sect. Talaromyces</taxon>
    </lineage>
</organism>
<dbReference type="GO" id="GO:0031499">
    <property type="term" value="C:TRAMP complex"/>
    <property type="evidence" value="ECO:0007669"/>
    <property type="project" value="TreeGrafter"/>
</dbReference>
<dbReference type="HOGENOM" id="CLU_024447_0_0_1"/>
<dbReference type="PANTHER" id="PTHR23092:SF50">
    <property type="entry name" value="MTF2-LIKE C-TERMINAL DOMAIN-CONTAINING PROTEIN"/>
    <property type="match status" value="1"/>
</dbReference>
<evidence type="ECO:0000313" key="2">
    <source>
        <dbReference type="EMBL" id="KFX41907.1"/>
    </source>
</evidence>
<evidence type="ECO:0000256" key="1">
    <source>
        <dbReference type="SAM" id="MobiDB-lite"/>
    </source>
</evidence>
<dbReference type="Gene3D" id="1.10.1410.10">
    <property type="match status" value="1"/>
</dbReference>
<reference key="1">
    <citation type="journal article" date="2014" name="PLoS Genet.">
        <title>Signature Gene Expression Reveals Novel Clues to the Molecular Mechanisms of Dimorphic Transition in Penicillium marneffei.</title>
        <authorList>
            <person name="Yang E."/>
            <person name="Wang G."/>
            <person name="Cai J."/>
            <person name="Woo P.C."/>
            <person name="Lau S.K."/>
            <person name="Yuen K.-Y."/>
            <person name="Chow W.-N."/>
            <person name="Lin X."/>
        </authorList>
    </citation>
    <scope>NUCLEOTIDE SEQUENCE [LARGE SCALE GENOMIC DNA]</scope>
    <source>
        <strain>PM1</strain>
    </source>
</reference>
<dbReference type="PANTHER" id="PTHR23092">
    <property type="entry name" value="POLY(A) RNA POLYMERASE"/>
    <property type="match status" value="1"/>
</dbReference>
<comment type="caution">
    <text evidence="2">The sequence shown here is derived from an EMBL/GenBank/DDBJ whole genome shotgun (WGS) entry which is preliminary data.</text>
</comment>
<accession>A0A093UNP8</accession>
<gene>
    <name evidence="2" type="ORF">GQ26_0520430</name>
</gene>
<sequence length="492" mass="55388">MFDEDDNAAGRPTTRLFIIKEGPADDSGRTIPVNRERLVWKYYVRDKPDEGKTGDERTDNAAGVTPEPKNIKKVNNGSREVTRSKKYKPKPSRGKEIEVAHVRLPWVIPLEDGRAQRNPWLDSIQTPSKQNGDAKSILSNELLSLTAFLQPSSTEQAAVDYIIDDLSSKIQSIVPNPPQLIGSRYAELATNISAIDLMIHVNDERIPNFPKDKPPGISSQMKYKYLQIMTQTGNVLKDDLEYRDCRVIPDKSPSLVLFHRASGIPVRLFCRSYAPKIEEFIQDSISELPSLLPLYMTMRVFLESKHLFGWEAESLSSNGLVLLIMSFLKQQSEDFTSKCLAEQLLALLHTYGEQIDLTTTGISASPAEFFTGRSVRDRIRSLNKSGSNNSQLPDYLRGQRGLMAYKIHASHKGNKGMARHLCIQDPTNYLVDAGMRCFRTLELQQAFSGWYGGLKLALERWDEGHMDDGGILGQVLRADFGELVRRKKMLAA</sequence>
<reference evidence="2" key="2">
    <citation type="journal article" date="2014" name="PLoS Genet.">
        <title>Signature gene expression reveals novel clues to the molecular mechanisms of dimorphic transition in Penicillium marneffei.</title>
        <authorList>
            <person name="Yang E."/>
            <person name="Wang G."/>
            <person name="Cai J."/>
            <person name="Woo P.C."/>
            <person name="Lau S.K."/>
            <person name="Yuen K.-Y."/>
            <person name="Chow W.-N."/>
            <person name="Lin X."/>
        </authorList>
    </citation>
    <scope>NUCLEOTIDE SEQUENCE</scope>
    <source>
        <strain evidence="2">PM1</strain>
    </source>
</reference>